<protein>
    <submittedName>
        <fullName evidence="3">Substrate-binding domain-containing protein</fullName>
    </submittedName>
</protein>
<dbReference type="PANTHER" id="PTHR30570">
    <property type="entry name" value="PERIPLASMIC PHOSPHATE BINDING COMPONENT OF PHOSPHATE ABC TRANSPORTER"/>
    <property type="match status" value="1"/>
</dbReference>
<proteinExistence type="predicted"/>
<reference evidence="3" key="1">
    <citation type="journal article" date="2015" name="ISME J.">
        <title>Draft Genome Sequence of Streptomyces incarnatus NRRL8089, which Produces the Nucleoside Antibiotic Sinefungin.</title>
        <authorList>
            <person name="Oshima K."/>
            <person name="Hattori M."/>
            <person name="Shimizu H."/>
            <person name="Fukuda K."/>
            <person name="Nemoto M."/>
            <person name="Inagaki K."/>
            <person name="Tamura T."/>
        </authorList>
    </citation>
    <scope>NUCLEOTIDE SEQUENCE</scope>
    <source>
        <strain evidence="3">FACHB-1375</strain>
    </source>
</reference>
<feature type="domain" description="PBP" evidence="2">
    <location>
        <begin position="57"/>
        <end position="190"/>
    </location>
</feature>
<evidence type="ECO:0000313" key="3">
    <source>
        <dbReference type="EMBL" id="MBD2181620.1"/>
    </source>
</evidence>
<dbReference type="RefSeq" id="WP_190464428.1">
    <property type="nucleotide sequence ID" value="NZ_JACJPW010000023.1"/>
</dbReference>
<name>A0A926VDN1_9CYAN</name>
<reference evidence="3" key="2">
    <citation type="submission" date="2020-08" db="EMBL/GenBank/DDBJ databases">
        <authorList>
            <person name="Chen M."/>
            <person name="Teng W."/>
            <person name="Zhao L."/>
            <person name="Hu C."/>
            <person name="Zhou Y."/>
            <person name="Han B."/>
            <person name="Song L."/>
            <person name="Shu W."/>
        </authorList>
    </citation>
    <scope>NUCLEOTIDE SEQUENCE</scope>
    <source>
        <strain evidence="3">FACHB-1375</strain>
    </source>
</reference>
<dbReference type="SUPFAM" id="SSF53850">
    <property type="entry name" value="Periplasmic binding protein-like II"/>
    <property type="match status" value="1"/>
</dbReference>
<gene>
    <name evidence="3" type="ORF">H6G03_10955</name>
</gene>
<sequence>MATFLKKESTILSIAIVVALAAITSGPLEASVTLEAVPEQSTAPASFPSPASVPSNRIVRIDGSSSMDKVNEALKRGFEKQYPGAKVEITRRGSDLALQSLLAGKIDLAAIGRPLTPQEKAQGLVLVPVAREKIAIVVGPDSAFKGGLTFVQFAQMFRGQITNWSQVGGPSAAIRFIDRPDGSDTRRIFRATFSWWK</sequence>
<keyword evidence="1" id="KW-0732">Signal</keyword>
<dbReference type="AlphaFoldDB" id="A0A926VDN1"/>
<accession>A0A926VDN1</accession>
<dbReference type="InterPro" id="IPR024370">
    <property type="entry name" value="PBP_domain"/>
</dbReference>
<evidence type="ECO:0000259" key="2">
    <source>
        <dbReference type="Pfam" id="PF12849"/>
    </source>
</evidence>
<dbReference type="Pfam" id="PF12849">
    <property type="entry name" value="PBP_like_2"/>
    <property type="match status" value="1"/>
</dbReference>
<dbReference type="PANTHER" id="PTHR30570:SF1">
    <property type="entry name" value="PHOSPHATE-BINDING PROTEIN PSTS"/>
    <property type="match status" value="1"/>
</dbReference>
<dbReference type="Gene3D" id="3.40.190.10">
    <property type="entry name" value="Periplasmic binding protein-like II"/>
    <property type="match status" value="2"/>
</dbReference>
<organism evidence="3 4">
    <name type="scientific">Aerosakkonema funiforme FACHB-1375</name>
    <dbReference type="NCBI Taxonomy" id="2949571"/>
    <lineage>
        <taxon>Bacteria</taxon>
        <taxon>Bacillati</taxon>
        <taxon>Cyanobacteriota</taxon>
        <taxon>Cyanophyceae</taxon>
        <taxon>Oscillatoriophycideae</taxon>
        <taxon>Aerosakkonematales</taxon>
        <taxon>Aerosakkonemataceae</taxon>
        <taxon>Aerosakkonema</taxon>
    </lineage>
</organism>
<keyword evidence="4" id="KW-1185">Reference proteome</keyword>
<dbReference type="EMBL" id="JACJPW010000023">
    <property type="protein sequence ID" value="MBD2181620.1"/>
    <property type="molecule type" value="Genomic_DNA"/>
</dbReference>
<comment type="caution">
    <text evidence="3">The sequence shown here is derived from an EMBL/GenBank/DDBJ whole genome shotgun (WGS) entry which is preliminary data.</text>
</comment>
<evidence type="ECO:0000313" key="4">
    <source>
        <dbReference type="Proteomes" id="UP000641646"/>
    </source>
</evidence>
<dbReference type="Proteomes" id="UP000641646">
    <property type="component" value="Unassembled WGS sequence"/>
</dbReference>
<dbReference type="InterPro" id="IPR050811">
    <property type="entry name" value="Phosphate_ABC_transporter"/>
</dbReference>
<evidence type="ECO:0000256" key="1">
    <source>
        <dbReference type="ARBA" id="ARBA00022729"/>
    </source>
</evidence>